<feature type="compositionally biased region" description="Basic and acidic residues" evidence="6">
    <location>
        <begin position="493"/>
        <end position="516"/>
    </location>
</feature>
<reference evidence="8 9" key="1">
    <citation type="submission" date="2015-04" db="EMBL/GenBank/DDBJ databases">
        <authorList>
            <person name="Syromyatnikov M.Y."/>
            <person name="Popov V.N."/>
        </authorList>
    </citation>
    <scope>NUCLEOTIDE SEQUENCE [LARGE SCALE GENOMIC DNA]</scope>
    <source>
        <strain evidence="8">WF-38-12</strain>
    </source>
</reference>
<feature type="transmembrane region" description="Helical" evidence="7">
    <location>
        <begin position="221"/>
        <end position="243"/>
    </location>
</feature>
<dbReference type="Pfam" id="PF08733">
    <property type="entry name" value="PalH"/>
    <property type="match status" value="1"/>
</dbReference>
<keyword evidence="2 7" id="KW-0812">Transmembrane</keyword>
<protein>
    <submittedName>
        <fullName evidence="8">pH-response regulator protein palH/RIM21</fullName>
    </submittedName>
</protein>
<evidence type="ECO:0000313" key="8">
    <source>
        <dbReference type="EMBL" id="CRG84121.1"/>
    </source>
</evidence>
<gene>
    <name evidence="8" type="ORF">PISL3812_01450</name>
</gene>
<feature type="compositionally biased region" description="Basic and acidic residues" evidence="6">
    <location>
        <begin position="563"/>
        <end position="573"/>
    </location>
</feature>
<evidence type="ECO:0000256" key="1">
    <source>
        <dbReference type="ARBA" id="ARBA00004141"/>
    </source>
</evidence>
<dbReference type="STRING" id="28573.A0A0U1LMS7"/>
<evidence type="ECO:0000256" key="7">
    <source>
        <dbReference type="SAM" id="Phobius"/>
    </source>
</evidence>
<dbReference type="OrthoDB" id="5393256at2759"/>
<dbReference type="PANTHER" id="PTHR35779">
    <property type="entry name" value="PH-RESPONSE REGULATOR PROTEIN PALH/RIM21"/>
    <property type="match status" value="1"/>
</dbReference>
<evidence type="ECO:0000256" key="3">
    <source>
        <dbReference type="ARBA" id="ARBA00022989"/>
    </source>
</evidence>
<dbReference type="EMBL" id="CVMT01000001">
    <property type="protein sequence ID" value="CRG84121.1"/>
    <property type="molecule type" value="Genomic_DNA"/>
</dbReference>
<comment type="similarity">
    <text evidence="5">Belongs to the palH/RIM21 family.</text>
</comment>
<keyword evidence="3 7" id="KW-1133">Transmembrane helix</keyword>
<feature type="compositionally biased region" description="Polar residues" evidence="6">
    <location>
        <begin position="426"/>
        <end position="442"/>
    </location>
</feature>
<dbReference type="Proteomes" id="UP000054383">
    <property type="component" value="Unassembled WGS sequence"/>
</dbReference>
<accession>A0A0U1LMS7</accession>
<evidence type="ECO:0000256" key="4">
    <source>
        <dbReference type="ARBA" id="ARBA00023136"/>
    </source>
</evidence>
<evidence type="ECO:0000256" key="5">
    <source>
        <dbReference type="ARBA" id="ARBA00038109"/>
    </source>
</evidence>
<dbReference type="GO" id="GO:0005886">
    <property type="term" value="C:plasma membrane"/>
    <property type="evidence" value="ECO:0007669"/>
    <property type="project" value="TreeGrafter"/>
</dbReference>
<feature type="region of interest" description="Disordered" evidence="6">
    <location>
        <begin position="547"/>
        <end position="780"/>
    </location>
</feature>
<dbReference type="OMA" id="PRQIWAN"/>
<feature type="region of interest" description="Disordered" evidence="6">
    <location>
        <begin position="419"/>
        <end position="454"/>
    </location>
</feature>
<evidence type="ECO:0000256" key="6">
    <source>
        <dbReference type="SAM" id="MobiDB-lite"/>
    </source>
</evidence>
<feature type="compositionally biased region" description="Polar residues" evidence="6">
    <location>
        <begin position="644"/>
        <end position="665"/>
    </location>
</feature>
<feature type="compositionally biased region" description="Low complexity" evidence="6">
    <location>
        <begin position="735"/>
        <end position="744"/>
    </location>
</feature>
<evidence type="ECO:0000256" key="2">
    <source>
        <dbReference type="ARBA" id="ARBA00022692"/>
    </source>
</evidence>
<dbReference type="PANTHER" id="PTHR35779:SF1">
    <property type="entry name" value="PH-RESPONSE REGULATOR PROTEIN PALH_RIM21"/>
    <property type="match status" value="1"/>
</dbReference>
<feature type="compositionally biased region" description="Acidic residues" evidence="6">
    <location>
        <begin position="574"/>
        <end position="583"/>
    </location>
</feature>
<dbReference type="AlphaFoldDB" id="A0A0U1LMS7"/>
<keyword evidence="4 7" id="KW-0472">Membrane</keyword>
<keyword evidence="9" id="KW-1185">Reference proteome</keyword>
<feature type="transmembrane region" description="Helical" evidence="7">
    <location>
        <begin position="82"/>
        <end position="101"/>
    </location>
</feature>
<dbReference type="GO" id="GO:0071467">
    <property type="term" value="P:cellular response to pH"/>
    <property type="evidence" value="ECO:0007669"/>
    <property type="project" value="TreeGrafter"/>
</dbReference>
<feature type="region of interest" description="Disordered" evidence="6">
    <location>
        <begin position="474"/>
        <end position="523"/>
    </location>
</feature>
<dbReference type="InterPro" id="IPR014844">
    <property type="entry name" value="PalH"/>
</dbReference>
<feature type="compositionally biased region" description="Polar residues" evidence="6">
    <location>
        <begin position="587"/>
        <end position="598"/>
    </location>
</feature>
<name>A0A0U1LMS7_TALIS</name>
<feature type="transmembrane region" description="Helical" evidence="7">
    <location>
        <begin position="294"/>
        <end position="317"/>
    </location>
</feature>
<comment type="subcellular location">
    <subcellularLocation>
        <location evidence="1">Membrane</location>
        <topology evidence="1">Multi-pass membrane protein</topology>
    </subcellularLocation>
</comment>
<organism evidence="8 9">
    <name type="scientific">Talaromyces islandicus</name>
    <name type="common">Penicillium islandicum</name>
    <dbReference type="NCBI Taxonomy" id="28573"/>
    <lineage>
        <taxon>Eukaryota</taxon>
        <taxon>Fungi</taxon>
        <taxon>Dikarya</taxon>
        <taxon>Ascomycota</taxon>
        <taxon>Pezizomycotina</taxon>
        <taxon>Eurotiomycetes</taxon>
        <taxon>Eurotiomycetidae</taxon>
        <taxon>Eurotiales</taxon>
        <taxon>Trichocomaceae</taxon>
        <taxon>Talaromyces</taxon>
        <taxon>Talaromyces sect. Islandici</taxon>
    </lineage>
</organism>
<feature type="transmembrane region" description="Helical" evidence="7">
    <location>
        <begin position="263"/>
        <end position="282"/>
    </location>
</feature>
<feature type="compositionally biased region" description="Polar residues" evidence="6">
    <location>
        <begin position="549"/>
        <end position="561"/>
    </location>
</feature>
<proteinExistence type="inferred from homology"/>
<evidence type="ECO:0000313" key="9">
    <source>
        <dbReference type="Proteomes" id="UP000054383"/>
    </source>
</evidence>
<sequence>MDVERRQIWARPTSTTSIDPSCTPFLLPSNGILSINDTYTVTISRDVVYQPVCTGNSENTDSLPSAILNTKDPFSASVGPQLYAIGCMTVVSYLLVIILLITPRTFYIGGPGGGGNFLGRHGMISGSYSGSSSIVGVGGRPWLQKVAALTVAISLTIATVDSFRVAERQYDSGYTDATALTQEVIDGTEIRIVRVISSTFLWLAQVQTLIRLFPRHKEKVMIKWAGFALIVLDTIFSILDNFVSHGSNTHPRLFDDAIPALSYLFELALNLLYAAWVIFYSLSKHRFAFFHPKMRNICLVAALSLIVVCIPVIFFIMDIASPEVAGWGEYIRWVGSAAASVVVWEWVERIEALERDERKDGILGREVFDGDEMLEVTPSTEVDLSGGRGNDGGRGTGSAWGGVIGLNHRPLRRNHLGFQRGGRSRQGASNANTTGNVVSTTDEPTRPPAAVTPISRTDTTSAASTVYYVRYHPVTTPTPPIPMVPDEQEDDPESPHKQFDAGYESRSDRTSSDAGDHNTAGPWTNMISASRGYSSWFSAANIFKRRRTSPPQEVVTAQEQEQGQDRDQVQHSDGEDEIQDEKEQDPPNIQSRMQQILSSLPLGPWQPRSDTRTQRPLTVTVIPPRDRYQQMWSPQRTHDAQEPAQPQSGSHDQTSYPGRVTSTQVRRAAPWGPSPADSRSQNNPLVYDPETAALVGVGPGFSTSTASDRGHPASVRGTSSGDETLVVPHQVQRISYESSSASGSLELDRDFRAPSGQTNPFHPEERDLEAGTPPVQRRAR</sequence>